<dbReference type="AlphaFoldDB" id="A0A5E7DHR5"/>
<dbReference type="EMBL" id="CABVHQ010000029">
    <property type="protein sequence ID" value="VVO07744.1"/>
    <property type="molecule type" value="Genomic_DNA"/>
</dbReference>
<dbReference type="RefSeq" id="WP_150643080.1">
    <property type="nucleotide sequence ID" value="NZ_CABVHQ010000029.1"/>
</dbReference>
<dbReference type="OrthoDB" id="6901609at2"/>
<protein>
    <submittedName>
        <fullName evidence="1">Uncharacterized protein</fullName>
    </submittedName>
</protein>
<reference evidence="1 2" key="1">
    <citation type="submission" date="2019-09" db="EMBL/GenBank/DDBJ databases">
        <authorList>
            <person name="Chandra G."/>
            <person name="Truman W A."/>
        </authorList>
    </citation>
    <scope>NUCLEOTIDE SEQUENCE [LARGE SCALE GENOMIC DNA]</scope>
    <source>
        <strain evidence="1">PS691</strain>
    </source>
</reference>
<sequence>MRNAEPVLKALDLELEKITFDPRKPVSIDAAIEQVIEAMDTHLEDFKFNPILGPMADELKTQYVEGIQAQATHSA</sequence>
<name>A0A5E7DHR5_PSEFL</name>
<evidence type="ECO:0000313" key="2">
    <source>
        <dbReference type="Proteomes" id="UP000337909"/>
    </source>
</evidence>
<gene>
    <name evidence="1" type="ORF">PS691_03152</name>
</gene>
<accession>A0A5E7DHR5</accession>
<proteinExistence type="predicted"/>
<organism evidence="1 2">
    <name type="scientific">Pseudomonas fluorescens</name>
    <dbReference type="NCBI Taxonomy" id="294"/>
    <lineage>
        <taxon>Bacteria</taxon>
        <taxon>Pseudomonadati</taxon>
        <taxon>Pseudomonadota</taxon>
        <taxon>Gammaproteobacteria</taxon>
        <taxon>Pseudomonadales</taxon>
        <taxon>Pseudomonadaceae</taxon>
        <taxon>Pseudomonas</taxon>
    </lineage>
</organism>
<evidence type="ECO:0000313" key="1">
    <source>
        <dbReference type="EMBL" id="VVO07744.1"/>
    </source>
</evidence>
<dbReference type="Proteomes" id="UP000337909">
    <property type="component" value="Unassembled WGS sequence"/>
</dbReference>